<keyword evidence="2" id="KW-1185">Reference proteome</keyword>
<sequence length="118" mass="13559">MEDTFNMLASTKNTFEYFPLLLSSSTADLGFKNSSNHDMDIIEILQSVSSLFDPKPSIINTKFPHRLRLTTDQPVHARVQQYSPKETRVLKKHVIELYDTGYARPLISYPQISDQKIV</sequence>
<dbReference type="EMBL" id="MBFR01000016">
    <property type="protein sequence ID" value="PVU97199.1"/>
    <property type="molecule type" value="Genomic_DNA"/>
</dbReference>
<evidence type="ECO:0000313" key="2">
    <source>
        <dbReference type="Proteomes" id="UP000245383"/>
    </source>
</evidence>
<comment type="caution">
    <text evidence="1">The sequence shown here is derived from an EMBL/GenBank/DDBJ whole genome shotgun (WGS) entry which is preliminary data.</text>
</comment>
<dbReference type="AlphaFoldDB" id="A0A2T9YY03"/>
<proteinExistence type="predicted"/>
<dbReference type="OrthoDB" id="5588188at2759"/>
<protein>
    <submittedName>
        <fullName evidence="1">Uncharacterized protein</fullName>
    </submittedName>
</protein>
<gene>
    <name evidence="1" type="ORF">BB561_000707</name>
</gene>
<name>A0A2T9YY03_9FUNG</name>
<accession>A0A2T9YY03</accession>
<evidence type="ECO:0000313" key="1">
    <source>
        <dbReference type="EMBL" id="PVU97199.1"/>
    </source>
</evidence>
<dbReference type="Proteomes" id="UP000245383">
    <property type="component" value="Unassembled WGS sequence"/>
</dbReference>
<reference evidence="1 2" key="1">
    <citation type="journal article" date="2018" name="MBio">
        <title>Comparative Genomics Reveals the Core Gene Toolbox for the Fungus-Insect Symbiosis.</title>
        <authorList>
            <person name="Wang Y."/>
            <person name="Stata M."/>
            <person name="Wang W."/>
            <person name="Stajich J.E."/>
            <person name="White M.M."/>
            <person name="Moncalvo J.M."/>
        </authorList>
    </citation>
    <scope>NUCLEOTIDE SEQUENCE [LARGE SCALE GENOMIC DNA]</scope>
    <source>
        <strain evidence="1 2">SWE-8-4</strain>
    </source>
</reference>
<organism evidence="1 2">
    <name type="scientific">Smittium simulii</name>
    <dbReference type="NCBI Taxonomy" id="133385"/>
    <lineage>
        <taxon>Eukaryota</taxon>
        <taxon>Fungi</taxon>
        <taxon>Fungi incertae sedis</taxon>
        <taxon>Zoopagomycota</taxon>
        <taxon>Kickxellomycotina</taxon>
        <taxon>Harpellomycetes</taxon>
        <taxon>Harpellales</taxon>
        <taxon>Legeriomycetaceae</taxon>
        <taxon>Smittium</taxon>
    </lineage>
</organism>